<dbReference type="InterPro" id="IPR013098">
    <property type="entry name" value="Ig_I-set"/>
</dbReference>
<dbReference type="SMART" id="SM00408">
    <property type="entry name" value="IGc2"/>
    <property type="match status" value="3"/>
</dbReference>
<protein>
    <recommendedName>
        <fullName evidence="10">Ig-like domain-containing protein</fullName>
    </recommendedName>
</protein>
<dbReference type="InParanoid" id="A0A7R8YPQ2"/>
<evidence type="ECO:0000259" key="10">
    <source>
        <dbReference type="PROSITE" id="PS50835"/>
    </source>
</evidence>
<keyword evidence="5 9" id="KW-0472">Membrane</keyword>
<feature type="domain" description="Ig-like" evidence="10">
    <location>
        <begin position="146"/>
        <end position="237"/>
    </location>
</feature>
<dbReference type="InterPro" id="IPR013783">
    <property type="entry name" value="Ig-like_fold"/>
</dbReference>
<evidence type="ECO:0000256" key="3">
    <source>
        <dbReference type="ARBA" id="ARBA00022729"/>
    </source>
</evidence>
<dbReference type="Proteomes" id="UP000594454">
    <property type="component" value="Chromosome 1"/>
</dbReference>
<keyword evidence="6" id="KW-1015">Disulfide bond</keyword>
<evidence type="ECO:0000256" key="5">
    <source>
        <dbReference type="ARBA" id="ARBA00023136"/>
    </source>
</evidence>
<dbReference type="FunCoup" id="A0A7R8YPQ2">
    <property type="interactions" value="104"/>
</dbReference>
<organism evidence="11 12">
    <name type="scientific">Hermetia illucens</name>
    <name type="common">Black soldier fly</name>
    <dbReference type="NCBI Taxonomy" id="343691"/>
    <lineage>
        <taxon>Eukaryota</taxon>
        <taxon>Metazoa</taxon>
        <taxon>Ecdysozoa</taxon>
        <taxon>Arthropoda</taxon>
        <taxon>Hexapoda</taxon>
        <taxon>Insecta</taxon>
        <taxon>Pterygota</taxon>
        <taxon>Neoptera</taxon>
        <taxon>Endopterygota</taxon>
        <taxon>Diptera</taxon>
        <taxon>Brachycera</taxon>
        <taxon>Stratiomyomorpha</taxon>
        <taxon>Stratiomyidae</taxon>
        <taxon>Hermetiinae</taxon>
        <taxon>Hermetia</taxon>
    </lineage>
</organism>
<evidence type="ECO:0000256" key="4">
    <source>
        <dbReference type="ARBA" id="ARBA00022737"/>
    </source>
</evidence>
<gene>
    <name evidence="11" type="ORF">HERILL_LOCUS2884</name>
</gene>
<dbReference type="InterPro" id="IPR036179">
    <property type="entry name" value="Ig-like_dom_sf"/>
</dbReference>
<comment type="subcellular location">
    <subcellularLocation>
        <location evidence="1">Cell membrane</location>
    </subcellularLocation>
</comment>
<sequence length="414" mass="46221">MAQSVRHFTTALGVFIQLLFNIFIAAVLVQGGGHNQDTAAEVQPEFLAQLNNFSVTQGRDVSFTCIVNNLGQYRVAWIKSDTKAILAIHTHMVALNPRLSVTHNGHNTWKLHISHVQLNDSGSYMCQVNTDPMKFQSGYLSVVVPPDILDEEDVYSESPPRGANNEGGTIQLYCRATGVPSPTVQWRREDGKDIILRSESKDKRVPVAVKAVEGERLILNQVHRTDMGGYLCIASNGVPPSCSKRFDVHVNFPPTIKEVVDVMVSPVDSDVTLQCIAEVFPKPLNGWHRNETKIKIHDGSKYSISEALIRNSYTWQLNLTIRNVQKSDFGVYVCSSVNALGKREAYVSLKEFIPEKTTPIPHVYTTPKPRRKLTTQYNKSLNEVVRPKEPAISNHIPNTDFAVGLPEDYSFPNV</sequence>
<dbReference type="PANTHER" id="PTHR12231:SF265">
    <property type="entry name" value="DPR-INTERACTING PROTEIN LAMBDA"/>
    <property type="match status" value="1"/>
</dbReference>
<proteinExistence type="predicted"/>
<feature type="transmembrane region" description="Helical" evidence="9">
    <location>
        <begin position="12"/>
        <end position="29"/>
    </location>
</feature>
<keyword evidence="3" id="KW-0732">Signal</keyword>
<keyword evidence="2" id="KW-1003">Cell membrane</keyword>
<keyword evidence="9" id="KW-0812">Transmembrane</keyword>
<feature type="domain" description="Ig-like" evidence="10">
    <location>
        <begin position="254"/>
        <end position="348"/>
    </location>
</feature>
<evidence type="ECO:0000256" key="6">
    <source>
        <dbReference type="ARBA" id="ARBA00023157"/>
    </source>
</evidence>
<evidence type="ECO:0000256" key="9">
    <source>
        <dbReference type="SAM" id="Phobius"/>
    </source>
</evidence>
<keyword evidence="4" id="KW-0677">Repeat</keyword>
<dbReference type="SMART" id="SM00409">
    <property type="entry name" value="IG"/>
    <property type="match status" value="3"/>
</dbReference>
<name>A0A7R8YPQ2_HERIL</name>
<evidence type="ECO:0000256" key="7">
    <source>
        <dbReference type="ARBA" id="ARBA00023180"/>
    </source>
</evidence>
<evidence type="ECO:0000256" key="2">
    <source>
        <dbReference type="ARBA" id="ARBA00022475"/>
    </source>
</evidence>
<dbReference type="InterPro" id="IPR003599">
    <property type="entry name" value="Ig_sub"/>
</dbReference>
<dbReference type="Gene3D" id="2.60.40.10">
    <property type="entry name" value="Immunoglobulins"/>
    <property type="match status" value="3"/>
</dbReference>
<evidence type="ECO:0000313" key="11">
    <source>
        <dbReference type="EMBL" id="CAD7079680.1"/>
    </source>
</evidence>
<keyword evidence="7" id="KW-0325">Glycoprotein</keyword>
<dbReference type="PANTHER" id="PTHR12231">
    <property type="entry name" value="CTX-RELATED TYPE I TRANSMEMBRANE PROTEIN"/>
    <property type="match status" value="1"/>
</dbReference>
<dbReference type="PROSITE" id="PS50835">
    <property type="entry name" value="IG_LIKE"/>
    <property type="match status" value="3"/>
</dbReference>
<dbReference type="InterPro" id="IPR007110">
    <property type="entry name" value="Ig-like_dom"/>
</dbReference>
<feature type="domain" description="Ig-like" evidence="10">
    <location>
        <begin position="44"/>
        <end position="136"/>
    </location>
</feature>
<dbReference type="AlphaFoldDB" id="A0A7R8YPQ2"/>
<evidence type="ECO:0000313" key="12">
    <source>
        <dbReference type="Proteomes" id="UP000594454"/>
    </source>
</evidence>
<dbReference type="SUPFAM" id="SSF48726">
    <property type="entry name" value="Immunoglobulin"/>
    <property type="match status" value="3"/>
</dbReference>
<dbReference type="CDD" id="cd00099">
    <property type="entry name" value="IgV"/>
    <property type="match status" value="1"/>
</dbReference>
<keyword evidence="8" id="KW-0393">Immunoglobulin domain</keyword>
<dbReference type="GO" id="GO:0005886">
    <property type="term" value="C:plasma membrane"/>
    <property type="evidence" value="ECO:0007669"/>
    <property type="project" value="UniProtKB-SubCell"/>
</dbReference>
<dbReference type="InterPro" id="IPR051170">
    <property type="entry name" value="Neural/epithelial_adhesion"/>
</dbReference>
<accession>A0A7R8YPQ2</accession>
<keyword evidence="9" id="KW-1133">Transmembrane helix</keyword>
<dbReference type="OrthoDB" id="10012075at2759"/>
<dbReference type="Pfam" id="PF07679">
    <property type="entry name" value="I-set"/>
    <property type="match status" value="1"/>
</dbReference>
<keyword evidence="12" id="KW-1185">Reference proteome</keyword>
<reference evidence="11 12" key="1">
    <citation type="submission" date="2020-11" db="EMBL/GenBank/DDBJ databases">
        <authorList>
            <person name="Wallbank WR R."/>
            <person name="Pardo Diaz C."/>
            <person name="Kozak K."/>
            <person name="Martin S."/>
            <person name="Jiggins C."/>
            <person name="Moest M."/>
            <person name="Warren A I."/>
            <person name="Generalovic N T."/>
            <person name="Byers J.R.P. K."/>
            <person name="Montejo-Kovacevich G."/>
            <person name="Yen C E."/>
        </authorList>
    </citation>
    <scope>NUCLEOTIDE SEQUENCE [LARGE SCALE GENOMIC DNA]</scope>
</reference>
<evidence type="ECO:0000256" key="8">
    <source>
        <dbReference type="ARBA" id="ARBA00023319"/>
    </source>
</evidence>
<dbReference type="EMBL" id="LR899009">
    <property type="protein sequence ID" value="CAD7079680.1"/>
    <property type="molecule type" value="Genomic_DNA"/>
</dbReference>
<dbReference type="GO" id="GO:0043005">
    <property type="term" value="C:neuron projection"/>
    <property type="evidence" value="ECO:0007669"/>
    <property type="project" value="TreeGrafter"/>
</dbReference>
<dbReference type="FunFam" id="2.60.40.10:FF:000328">
    <property type="entry name" value="CLUMA_CG000981, isoform A"/>
    <property type="match status" value="1"/>
</dbReference>
<dbReference type="InterPro" id="IPR003598">
    <property type="entry name" value="Ig_sub2"/>
</dbReference>
<dbReference type="InterPro" id="IPR013106">
    <property type="entry name" value="Ig_V-set"/>
</dbReference>
<dbReference type="Pfam" id="PF13927">
    <property type="entry name" value="Ig_3"/>
    <property type="match status" value="2"/>
</dbReference>
<dbReference type="SMART" id="SM00406">
    <property type="entry name" value="IGv"/>
    <property type="match status" value="2"/>
</dbReference>
<evidence type="ECO:0000256" key="1">
    <source>
        <dbReference type="ARBA" id="ARBA00004236"/>
    </source>
</evidence>